<protein>
    <submittedName>
        <fullName evidence="2">Heavy-metal-associated domain-containing protein</fullName>
    </submittedName>
</protein>
<comment type="caution">
    <text evidence="2">The sequence shown here is derived from an EMBL/GenBank/DDBJ whole genome shotgun (WGS) entry which is preliminary data.</text>
</comment>
<dbReference type="RefSeq" id="WP_377769287.1">
    <property type="nucleotide sequence ID" value="NZ_JBHUHO010000003.1"/>
</dbReference>
<evidence type="ECO:0000313" key="2">
    <source>
        <dbReference type="EMBL" id="MFD2114315.1"/>
    </source>
</evidence>
<dbReference type="Gene3D" id="3.30.70.100">
    <property type="match status" value="1"/>
</dbReference>
<evidence type="ECO:0000313" key="3">
    <source>
        <dbReference type="Proteomes" id="UP001597362"/>
    </source>
</evidence>
<accession>A0ABW4YFD7</accession>
<dbReference type="InterPro" id="IPR006121">
    <property type="entry name" value="HMA_dom"/>
</dbReference>
<dbReference type="PROSITE" id="PS50846">
    <property type="entry name" value="HMA_2"/>
    <property type="match status" value="1"/>
</dbReference>
<dbReference type="SUPFAM" id="SSF55008">
    <property type="entry name" value="HMA, heavy metal-associated domain"/>
    <property type="match status" value="1"/>
</dbReference>
<dbReference type="EMBL" id="JBHUHO010000003">
    <property type="protein sequence ID" value="MFD2114315.1"/>
    <property type="molecule type" value="Genomic_DNA"/>
</dbReference>
<name>A0ABW4YFD7_9BACL</name>
<dbReference type="CDD" id="cd00371">
    <property type="entry name" value="HMA"/>
    <property type="match status" value="1"/>
</dbReference>
<organism evidence="2 3">
    <name type="scientific">Paenibacillus yanchengensis</name>
    <dbReference type="NCBI Taxonomy" id="2035833"/>
    <lineage>
        <taxon>Bacteria</taxon>
        <taxon>Bacillati</taxon>
        <taxon>Bacillota</taxon>
        <taxon>Bacilli</taxon>
        <taxon>Bacillales</taxon>
        <taxon>Paenibacillaceae</taxon>
        <taxon>Paenibacillus</taxon>
    </lineage>
</organism>
<dbReference type="Pfam" id="PF00403">
    <property type="entry name" value="HMA"/>
    <property type="match status" value="1"/>
</dbReference>
<reference evidence="3" key="1">
    <citation type="journal article" date="2019" name="Int. J. Syst. Evol. Microbiol.">
        <title>The Global Catalogue of Microorganisms (GCM) 10K type strain sequencing project: providing services to taxonomists for standard genome sequencing and annotation.</title>
        <authorList>
            <consortium name="The Broad Institute Genomics Platform"/>
            <consortium name="The Broad Institute Genome Sequencing Center for Infectious Disease"/>
            <person name="Wu L."/>
            <person name="Ma J."/>
        </authorList>
    </citation>
    <scope>NUCLEOTIDE SEQUENCE [LARGE SCALE GENOMIC DNA]</scope>
    <source>
        <strain evidence="3">GH52</strain>
    </source>
</reference>
<feature type="domain" description="HMA" evidence="1">
    <location>
        <begin position="2"/>
        <end position="66"/>
    </location>
</feature>
<dbReference type="Proteomes" id="UP001597362">
    <property type="component" value="Unassembled WGS sequence"/>
</dbReference>
<keyword evidence="3" id="KW-1185">Reference proteome</keyword>
<sequence length="67" mass="7251">MQEATVKVKGMTCRSCISKIEGAISEIGAEGSVNMEQGAVEVKFDESKVQISEIEEAIRNKGYNVEA</sequence>
<dbReference type="InterPro" id="IPR036163">
    <property type="entry name" value="HMA_dom_sf"/>
</dbReference>
<proteinExistence type="predicted"/>
<evidence type="ECO:0000259" key="1">
    <source>
        <dbReference type="PROSITE" id="PS50846"/>
    </source>
</evidence>
<gene>
    <name evidence="2" type="ORF">ACFSJH_00925</name>
</gene>